<reference evidence="2 3" key="1">
    <citation type="submission" date="2021-06" db="EMBL/GenBank/DDBJ databases">
        <authorList>
            <person name="Palmer J.M."/>
        </authorList>
    </citation>
    <scope>NUCLEOTIDE SEQUENCE [LARGE SCALE GENOMIC DNA]</scope>
    <source>
        <strain evidence="2 3">AS_MEX2019</strain>
        <tissue evidence="2">Muscle</tissue>
    </source>
</reference>
<gene>
    <name evidence="2" type="ORF">AMECASPLE_000476</name>
</gene>
<sequence>MRINNKNNSNSFSNCDIASTTAVQVTQQVLSCLDGSRCFSKTCMYLSALVVPSQMYTDVHGISAHAMSVNTAPYHHRCWLLNIVLISVHIVLFLFGPEDTTSMIYKNIFKLDPSDHSTFFHFASVHLRCAHTQRRRRHFWVL</sequence>
<name>A0ABV1A4Y7_9TELE</name>
<proteinExistence type="predicted"/>
<evidence type="ECO:0000313" key="2">
    <source>
        <dbReference type="EMBL" id="MEQ2313301.1"/>
    </source>
</evidence>
<keyword evidence="1" id="KW-0812">Transmembrane</keyword>
<evidence type="ECO:0000313" key="3">
    <source>
        <dbReference type="Proteomes" id="UP001469553"/>
    </source>
</evidence>
<dbReference type="EMBL" id="JAHRIP010084653">
    <property type="protein sequence ID" value="MEQ2313301.1"/>
    <property type="molecule type" value="Genomic_DNA"/>
</dbReference>
<organism evidence="2 3">
    <name type="scientific">Ameca splendens</name>
    <dbReference type="NCBI Taxonomy" id="208324"/>
    <lineage>
        <taxon>Eukaryota</taxon>
        <taxon>Metazoa</taxon>
        <taxon>Chordata</taxon>
        <taxon>Craniata</taxon>
        <taxon>Vertebrata</taxon>
        <taxon>Euteleostomi</taxon>
        <taxon>Actinopterygii</taxon>
        <taxon>Neopterygii</taxon>
        <taxon>Teleostei</taxon>
        <taxon>Neoteleostei</taxon>
        <taxon>Acanthomorphata</taxon>
        <taxon>Ovalentaria</taxon>
        <taxon>Atherinomorphae</taxon>
        <taxon>Cyprinodontiformes</taxon>
        <taxon>Goodeidae</taxon>
        <taxon>Ameca</taxon>
    </lineage>
</organism>
<evidence type="ECO:0000256" key="1">
    <source>
        <dbReference type="SAM" id="Phobius"/>
    </source>
</evidence>
<dbReference type="Proteomes" id="UP001469553">
    <property type="component" value="Unassembled WGS sequence"/>
</dbReference>
<feature type="transmembrane region" description="Helical" evidence="1">
    <location>
        <begin position="79"/>
        <end position="96"/>
    </location>
</feature>
<keyword evidence="3" id="KW-1185">Reference proteome</keyword>
<keyword evidence="1" id="KW-0472">Membrane</keyword>
<accession>A0ABV1A4Y7</accession>
<comment type="caution">
    <text evidence="2">The sequence shown here is derived from an EMBL/GenBank/DDBJ whole genome shotgun (WGS) entry which is preliminary data.</text>
</comment>
<protein>
    <submittedName>
        <fullName evidence="2">Uncharacterized protein</fullName>
    </submittedName>
</protein>
<keyword evidence="1" id="KW-1133">Transmembrane helix</keyword>